<accession>A0ACB8S1Y4</accession>
<proteinExistence type="predicted"/>
<organism evidence="1 2">
    <name type="scientific">Auriscalpium vulgare</name>
    <dbReference type="NCBI Taxonomy" id="40419"/>
    <lineage>
        <taxon>Eukaryota</taxon>
        <taxon>Fungi</taxon>
        <taxon>Dikarya</taxon>
        <taxon>Basidiomycota</taxon>
        <taxon>Agaricomycotina</taxon>
        <taxon>Agaricomycetes</taxon>
        <taxon>Russulales</taxon>
        <taxon>Auriscalpiaceae</taxon>
        <taxon>Auriscalpium</taxon>
    </lineage>
</organism>
<comment type="caution">
    <text evidence="1">The sequence shown here is derived from an EMBL/GenBank/DDBJ whole genome shotgun (WGS) entry which is preliminary data.</text>
</comment>
<keyword evidence="2" id="KW-1185">Reference proteome</keyword>
<sequence>MAWSDEEEDFDSEQSEDDEYSDDVSEDEDPSEDDADPSGAALPNAEVQIEGDFNRLVQDIRLADDASTTGVLGKEWDLNIDDQENAFRDDLRLASGIGRKRAAKHPASHRAEQKGHRAGIVLSPQVRALLGDGNQAYVDGDIQASIRLMQEVIRIEPRASSAWSVLANCYQDLAQPQKALQLRIMGAHLHHDAEEWDRLARESREQGYNQQALYCYGKVYSLDRANFSALWDRAALARQMGDHKTARNSLLAILKSVPYDLTVLEELRPILIELGDLALCAALFDAAFAHYVGAYPAGHGVDATSGAEVPGGGFALMELLVLADLYNSLGEHERAVHALRRGCRWLQGRAEQKFWDACEDDREYDVGDARAQPAGPREVPPGRFPLDVNARHRLAVARIKMRDVEEGKMHAGIVLAQDVADYAPLFVEIADAYYERDMYAEARPIYELLGQDASTSSVYILLQVAKCCHMMGSLHEAAEVYESVIATDPSLKDAKMRLAGIYEVLGELRKAMALVDSVIDLRKRRGRGAEDDGPQSTEPASTSLFEEGSTAKKKGKGKARDRLSLAQLMELEKKKEEEVKRGYKRVQELWPRMMLPAGADGQAAAEREWMLEAELLVETFRETRMLFLTTRNNPFRGMFPRRPRHKETEETEETEDAMASRLALDMERDRVANRLKKDSGAQEAVDVFRGIHFDEWLRLFMQYSFLLTKNGQYDLAEEVLTHIMHSNAFGKHREKIDCIRLSLIACAIYAKRHMVVVEQCRKFISVYQFNNDPMRLLSASLASGFRSTDAFIHSTLQKHLLREVKIADIALKSKDKVKWARTRWTMTAGAAAKSTDGDDAADEDPVGGAEEKGPIPLPTKDNPVFVAMYGQICMAAKSYQSALFYLLHAYDYCPHDPMVCLSLAIASMGRAMQRQADNRHNLIAQAMAFLTQYRELRQGDPQGLDEVEFNFGRAFQQLGLHSLAVKHYERVLELTEARLKTSPDDFGLAREAAYNLSLIFVTTGATSLAEGLYRRWLSL</sequence>
<name>A0ACB8S1Y4_9AGAM</name>
<evidence type="ECO:0000313" key="2">
    <source>
        <dbReference type="Proteomes" id="UP000814033"/>
    </source>
</evidence>
<dbReference type="EMBL" id="MU275868">
    <property type="protein sequence ID" value="KAI0049823.1"/>
    <property type="molecule type" value="Genomic_DNA"/>
</dbReference>
<gene>
    <name evidence="1" type="ORF">FA95DRAFT_1594259</name>
</gene>
<protein>
    <submittedName>
        <fullName evidence="1">TPR-like protein</fullName>
    </submittedName>
</protein>
<reference evidence="1" key="2">
    <citation type="journal article" date="2022" name="New Phytol.">
        <title>Evolutionary transition to the ectomycorrhizal habit in the genomes of a hyperdiverse lineage of mushroom-forming fungi.</title>
        <authorList>
            <person name="Looney B."/>
            <person name="Miyauchi S."/>
            <person name="Morin E."/>
            <person name="Drula E."/>
            <person name="Courty P.E."/>
            <person name="Kohler A."/>
            <person name="Kuo A."/>
            <person name="LaButti K."/>
            <person name="Pangilinan J."/>
            <person name="Lipzen A."/>
            <person name="Riley R."/>
            <person name="Andreopoulos W."/>
            <person name="He G."/>
            <person name="Johnson J."/>
            <person name="Nolan M."/>
            <person name="Tritt A."/>
            <person name="Barry K.W."/>
            <person name="Grigoriev I.V."/>
            <person name="Nagy L.G."/>
            <person name="Hibbett D."/>
            <person name="Henrissat B."/>
            <person name="Matheny P.B."/>
            <person name="Labbe J."/>
            <person name="Martin F.M."/>
        </authorList>
    </citation>
    <scope>NUCLEOTIDE SEQUENCE</scope>
    <source>
        <strain evidence="1">FP105234-sp</strain>
    </source>
</reference>
<reference evidence="1" key="1">
    <citation type="submission" date="2021-02" db="EMBL/GenBank/DDBJ databases">
        <authorList>
            <consortium name="DOE Joint Genome Institute"/>
            <person name="Ahrendt S."/>
            <person name="Looney B.P."/>
            <person name="Miyauchi S."/>
            <person name="Morin E."/>
            <person name="Drula E."/>
            <person name="Courty P.E."/>
            <person name="Chicoki N."/>
            <person name="Fauchery L."/>
            <person name="Kohler A."/>
            <person name="Kuo A."/>
            <person name="Labutti K."/>
            <person name="Pangilinan J."/>
            <person name="Lipzen A."/>
            <person name="Riley R."/>
            <person name="Andreopoulos W."/>
            <person name="He G."/>
            <person name="Johnson J."/>
            <person name="Barry K.W."/>
            <person name="Grigoriev I.V."/>
            <person name="Nagy L."/>
            <person name="Hibbett D."/>
            <person name="Henrissat B."/>
            <person name="Matheny P.B."/>
            <person name="Labbe J."/>
            <person name="Martin F."/>
        </authorList>
    </citation>
    <scope>NUCLEOTIDE SEQUENCE</scope>
    <source>
        <strain evidence="1">FP105234-sp</strain>
    </source>
</reference>
<dbReference type="Proteomes" id="UP000814033">
    <property type="component" value="Unassembled WGS sequence"/>
</dbReference>
<evidence type="ECO:0000313" key="1">
    <source>
        <dbReference type="EMBL" id="KAI0049823.1"/>
    </source>
</evidence>